<dbReference type="AlphaFoldDB" id="A0A364LDM5"/>
<accession>A0A364LDM5</accession>
<protein>
    <submittedName>
        <fullName evidence="2">Uncharacterized protein</fullName>
    </submittedName>
</protein>
<organism evidence="2 3">
    <name type="scientific">Talaromyces amestolkiae</name>
    <dbReference type="NCBI Taxonomy" id="1196081"/>
    <lineage>
        <taxon>Eukaryota</taxon>
        <taxon>Fungi</taxon>
        <taxon>Dikarya</taxon>
        <taxon>Ascomycota</taxon>
        <taxon>Pezizomycotina</taxon>
        <taxon>Eurotiomycetes</taxon>
        <taxon>Eurotiomycetidae</taxon>
        <taxon>Eurotiales</taxon>
        <taxon>Trichocomaceae</taxon>
        <taxon>Talaromyces</taxon>
        <taxon>Talaromyces sect. Talaromyces</taxon>
    </lineage>
</organism>
<proteinExistence type="predicted"/>
<evidence type="ECO:0000313" key="2">
    <source>
        <dbReference type="EMBL" id="RAO73869.1"/>
    </source>
</evidence>
<evidence type="ECO:0000313" key="3">
    <source>
        <dbReference type="Proteomes" id="UP000249363"/>
    </source>
</evidence>
<dbReference type="Gene3D" id="2.30.110.10">
    <property type="entry name" value="Electron Transport, Fmn-binding Protein, Chain A"/>
    <property type="match status" value="1"/>
</dbReference>
<dbReference type="EMBL" id="MIKG01000027">
    <property type="protein sequence ID" value="RAO73869.1"/>
    <property type="molecule type" value="Genomic_DNA"/>
</dbReference>
<dbReference type="Proteomes" id="UP000249363">
    <property type="component" value="Unassembled WGS sequence"/>
</dbReference>
<name>A0A364LDM5_TALAM</name>
<feature type="region of interest" description="Disordered" evidence="1">
    <location>
        <begin position="88"/>
        <end position="117"/>
    </location>
</feature>
<feature type="compositionally biased region" description="Basic and acidic residues" evidence="1">
    <location>
        <begin position="104"/>
        <end position="117"/>
    </location>
</feature>
<dbReference type="GeneID" id="63799095"/>
<comment type="caution">
    <text evidence="2">The sequence shown here is derived from an EMBL/GenBank/DDBJ whole genome shotgun (WGS) entry which is preliminary data.</text>
</comment>
<dbReference type="InterPro" id="IPR012349">
    <property type="entry name" value="Split_barrel_FMN-bd"/>
</dbReference>
<evidence type="ECO:0000256" key="1">
    <source>
        <dbReference type="SAM" id="MobiDB-lite"/>
    </source>
</evidence>
<sequence>MRGVQVIEVKIRSASSKIRASNIGDFEPAIVLGRSPDWQKKDVWSGIVPVYEYFGNPVASGVMDGVKRTDITDDEERLKLVRLNKNENSKEYSEKAAAAGAVEQDMKERVREWEQTL</sequence>
<gene>
    <name evidence="2" type="ORF">BHQ10_009881</name>
</gene>
<keyword evidence="3" id="KW-1185">Reference proteome</keyword>
<dbReference type="OrthoDB" id="444432at2759"/>
<reference evidence="2 3" key="1">
    <citation type="journal article" date="2017" name="Biotechnol. Biofuels">
        <title>Differential beta-glucosidase expression as a function of carbon source availability in Talaromyces amestolkiae: a genomic and proteomic approach.</title>
        <authorList>
            <person name="de Eugenio L.I."/>
            <person name="Mendez-Liter J.A."/>
            <person name="Nieto-Dominguez M."/>
            <person name="Alonso L."/>
            <person name="Gil-Munoz J."/>
            <person name="Barriuso J."/>
            <person name="Prieto A."/>
            <person name="Martinez M.J."/>
        </authorList>
    </citation>
    <scope>NUCLEOTIDE SEQUENCE [LARGE SCALE GENOMIC DNA]</scope>
    <source>
        <strain evidence="2 3">CIB</strain>
    </source>
</reference>
<dbReference type="RefSeq" id="XP_040738383.1">
    <property type="nucleotide sequence ID" value="XM_040882844.1"/>
</dbReference>